<organism evidence="2 3">
    <name type="scientific">Ampelomyces quisqualis</name>
    <name type="common">Powdery mildew agent</name>
    <dbReference type="NCBI Taxonomy" id="50730"/>
    <lineage>
        <taxon>Eukaryota</taxon>
        <taxon>Fungi</taxon>
        <taxon>Dikarya</taxon>
        <taxon>Ascomycota</taxon>
        <taxon>Pezizomycotina</taxon>
        <taxon>Dothideomycetes</taxon>
        <taxon>Pleosporomycetidae</taxon>
        <taxon>Pleosporales</taxon>
        <taxon>Pleosporineae</taxon>
        <taxon>Phaeosphaeriaceae</taxon>
        <taxon>Ampelomyces</taxon>
    </lineage>
</organism>
<dbReference type="AlphaFoldDB" id="A0A6A5QC61"/>
<feature type="region of interest" description="Disordered" evidence="1">
    <location>
        <begin position="54"/>
        <end position="79"/>
    </location>
</feature>
<evidence type="ECO:0000313" key="2">
    <source>
        <dbReference type="EMBL" id="KAF1912923.1"/>
    </source>
</evidence>
<feature type="region of interest" description="Disordered" evidence="1">
    <location>
        <begin position="102"/>
        <end position="138"/>
    </location>
</feature>
<evidence type="ECO:0000256" key="1">
    <source>
        <dbReference type="SAM" id="MobiDB-lite"/>
    </source>
</evidence>
<feature type="compositionally biased region" description="Basic and acidic residues" evidence="1">
    <location>
        <begin position="188"/>
        <end position="204"/>
    </location>
</feature>
<keyword evidence="3" id="KW-1185">Reference proteome</keyword>
<reference evidence="2" key="1">
    <citation type="journal article" date="2020" name="Stud. Mycol.">
        <title>101 Dothideomycetes genomes: a test case for predicting lifestyles and emergence of pathogens.</title>
        <authorList>
            <person name="Haridas S."/>
            <person name="Albert R."/>
            <person name="Binder M."/>
            <person name="Bloem J."/>
            <person name="Labutti K."/>
            <person name="Salamov A."/>
            <person name="Andreopoulos B."/>
            <person name="Baker S."/>
            <person name="Barry K."/>
            <person name="Bills G."/>
            <person name="Bluhm B."/>
            <person name="Cannon C."/>
            <person name="Castanera R."/>
            <person name="Culley D."/>
            <person name="Daum C."/>
            <person name="Ezra D."/>
            <person name="Gonzalez J."/>
            <person name="Henrissat B."/>
            <person name="Kuo A."/>
            <person name="Liang C."/>
            <person name="Lipzen A."/>
            <person name="Lutzoni F."/>
            <person name="Magnuson J."/>
            <person name="Mondo S."/>
            <person name="Nolan M."/>
            <person name="Ohm R."/>
            <person name="Pangilinan J."/>
            <person name="Park H.-J."/>
            <person name="Ramirez L."/>
            <person name="Alfaro M."/>
            <person name="Sun H."/>
            <person name="Tritt A."/>
            <person name="Yoshinaga Y."/>
            <person name="Zwiers L.-H."/>
            <person name="Turgeon B."/>
            <person name="Goodwin S."/>
            <person name="Spatafora J."/>
            <person name="Crous P."/>
            <person name="Grigoriev I."/>
        </authorList>
    </citation>
    <scope>NUCLEOTIDE SEQUENCE</scope>
    <source>
        <strain evidence="2">HMLAC05119</strain>
    </source>
</reference>
<gene>
    <name evidence="2" type="ORF">BDU57DRAFT_532059</name>
</gene>
<feature type="region of interest" description="Disordered" evidence="1">
    <location>
        <begin position="167"/>
        <end position="204"/>
    </location>
</feature>
<proteinExistence type="predicted"/>
<dbReference type="EMBL" id="ML979139">
    <property type="protein sequence ID" value="KAF1912923.1"/>
    <property type="molecule type" value="Genomic_DNA"/>
</dbReference>
<feature type="compositionally biased region" description="Polar residues" evidence="1">
    <location>
        <begin position="102"/>
        <end position="117"/>
    </location>
</feature>
<dbReference type="Proteomes" id="UP000800096">
    <property type="component" value="Unassembled WGS sequence"/>
</dbReference>
<name>A0A6A5QC61_AMPQU</name>
<evidence type="ECO:0000313" key="3">
    <source>
        <dbReference type="Proteomes" id="UP000800096"/>
    </source>
</evidence>
<accession>A0A6A5QC61</accession>
<dbReference type="OrthoDB" id="10649703at2759"/>
<protein>
    <submittedName>
        <fullName evidence="2">Uncharacterized protein</fullName>
    </submittedName>
</protein>
<sequence>MYDAEYDSDEDIVGDDRISRQMRDFIEPVEEGEVWGNATYQPPEEDEHLMTERLGGNKFKPPQAHKPSSLKRLAEKNMRKKRRAMLQESRRWYMNQQMLRKQQLPASLKTQQPTTPARSGRGRPVAAYLPTASPTPTPGKYGSMRHVLSQAYQNGSHFYDLAAHLRGTGSKNAPNRDMDCASQSSGGSERRQKRMLETIVHDSE</sequence>